<dbReference type="InterPro" id="IPR048283">
    <property type="entry name" value="AdoMetDC-like"/>
</dbReference>
<evidence type="ECO:0000256" key="6">
    <source>
        <dbReference type="ARBA" id="ARBA00022793"/>
    </source>
</evidence>
<comment type="cofactor">
    <cofactor evidence="1">
        <name>pyruvate</name>
        <dbReference type="ChEBI" id="CHEBI:15361"/>
    </cofactor>
</comment>
<comment type="pathway">
    <text evidence="2">Amine and polyamine biosynthesis; S-adenosylmethioninamine biosynthesis; S-adenosylmethioninamine from S-adenosyl-L-methionine: step 1/1.</text>
</comment>
<dbReference type="Gene3D" id="3.30.360.50">
    <property type="entry name" value="S-adenosylmethionine decarboxylase"/>
    <property type="match status" value="1"/>
</dbReference>
<accession>A0A2P6MPF8</accession>
<dbReference type="Proteomes" id="UP000241769">
    <property type="component" value="Unassembled WGS sequence"/>
</dbReference>
<keyword evidence="7" id="KW-0745">Spermidine biosynthesis</keyword>
<evidence type="ECO:0000256" key="7">
    <source>
        <dbReference type="ARBA" id="ARBA00023066"/>
    </source>
</evidence>
<comment type="similarity">
    <text evidence="3">Belongs to the eukaryotic AdoMetDC family.</text>
</comment>
<dbReference type="InterPro" id="IPR010734">
    <property type="entry name" value="Copine_C"/>
</dbReference>
<dbReference type="InterPro" id="IPR016067">
    <property type="entry name" value="S-AdoMet_deCO2ase_core"/>
</dbReference>
<dbReference type="Pfam" id="PF01536">
    <property type="entry name" value="SAM_decarbox"/>
    <property type="match status" value="1"/>
</dbReference>
<comment type="caution">
    <text evidence="15">The sequence shown here is derived from an EMBL/GenBank/DDBJ whole genome shotgun (WGS) entry which is preliminary data.</text>
</comment>
<evidence type="ECO:0000256" key="1">
    <source>
        <dbReference type="ARBA" id="ARBA00001928"/>
    </source>
</evidence>
<dbReference type="EC" id="4.1.1.50" evidence="4"/>
<evidence type="ECO:0000256" key="3">
    <source>
        <dbReference type="ARBA" id="ARBA00008466"/>
    </source>
</evidence>
<evidence type="ECO:0000256" key="9">
    <source>
        <dbReference type="ARBA" id="ARBA00023145"/>
    </source>
</evidence>
<dbReference type="GO" id="GO:0006597">
    <property type="term" value="P:spermine biosynthetic process"/>
    <property type="evidence" value="ECO:0007669"/>
    <property type="project" value="InterPro"/>
</dbReference>
<dbReference type="Gene3D" id="3.40.50.410">
    <property type="entry name" value="von Willebrand factor, type A domain"/>
    <property type="match status" value="1"/>
</dbReference>
<feature type="region of interest" description="Disordered" evidence="13">
    <location>
        <begin position="412"/>
        <end position="441"/>
    </location>
</feature>
<evidence type="ECO:0000256" key="4">
    <source>
        <dbReference type="ARBA" id="ARBA00012357"/>
    </source>
</evidence>
<evidence type="ECO:0000256" key="8">
    <source>
        <dbReference type="ARBA" id="ARBA00023115"/>
    </source>
</evidence>
<dbReference type="AlphaFoldDB" id="A0A2P6MPF8"/>
<dbReference type="InterPro" id="IPR002035">
    <property type="entry name" value="VWF_A"/>
</dbReference>
<protein>
    <recommendedName>
        <fullName evidence="4">adenosylmethionine decarboxylase</fullName>
        <ecNumber evidence="4">4.1.1.50</ecNumber>
    </recommendedName>
</protein>
<reference evidence="15 16" key="1">
    <citation type="journal article" date="2018" name="Genome Biol. Evol.">
        <title>Multiple Roots of Fruiting Body Formation in Amoebozoa.</title>
        <authorList>
            <person name="Hillmann F."/>
            <person name="Forbes G."/>
            <person name="Novohradska S."/>
            <person name="Ferling I."/>
            <person name="Riege K."/>
            <person name="Groth M."/>
            <person name="Westermann M."/>
            <person name="Marz M."/>
            <person name="Spaller T."/>
            <person name="Winckler T."/>
            <person name="Schaap P."/>
            <person name="Glockner G."/>
        </authorList>
    </citation>
    <scope>NUCLEOTIDE SEQUENCE [LARGE SCALE GENOMIC DNA]</scope>
    <source>
        <strain evidence="15 16">Jena</strain>
    </source>
</reference>
<dbReference type="PANTHER" id="PTHR45751:SF11">
    <property type="entry name" value="COPINE FAMILY PROTEIN 2"/>
    <property type="match status" value="1"/>
</dbReference>
<keyword evidence="8" id="KW-0620">Polyamine biosynthesis</keyword>
<keyword evidence="12" id="KW-0670">Pyruvate</keyword>
<dbReference type="InterPro" id="IPR052079">
    <property type="entry name" value="E3_ligase/Copine_domain"/>
</dbReference>
<name>A0A2P6MPF8_9EUKA</name>
<evidence type="ECO:0000256" key="5">
    <source>
        <dbReference type="ARBA" id="ARBA00022691"/>
    </source>
</evidence>
<evidence type="ECO:0000256" key="12">
    <source>
        <dbReference type="ARBA" id="ARBA00023317"/>
    </source>
</evidence>
<keyword evidence="11" id="KW-0704">Schiff base</keyword>
<feature type="compositionally biased region" description="Basic and acidic residues" evidence="13">
    <location>
        <begin position="417"/>
        <end position="431"/>
    </location>
</feature>
<dbReference type="InterPro" id="IPR036465">
    <property type="entry name" value="vWFA_dom_sf"/>
</dbReference>
<evidence type="ECO:0000256" key="2">
    <source>
        <dbReference type="ARBA" id="ARBA00004911"/>
    </source>
</evidence>
<feature type="domain" description="VWFA" evidence="14">
    <location>
        <begin position="571"/>
        <end position="758"/>
    </location>
</feature>
<dbReference type="SMART" id="SM00327">
    <property type="entry name" value="VWA"/>
    <property type="match status" value="1"/>
</dbReference>
<dbReference type="EMBL" id="MDYQ01000599">
    <property type="protein sequence ID" value="PRP73591.1"/>
    <property type="molecule type" value="Genomic_DNA"/>
</dbReference>
<dbReference type="GO" id="GO:0005634">
    <property type="term" value="C:nucleus"/>
    <property type="evidence" value="ECO:0007669"/>
    <property type="project" value="TreeGrafter"/>
</dbReference>
<dbReference type="GO" id="GO:0005829">
    <property type="term" value="C:cytosol"/>
    <property type="evidence" value="ECO:0007669"/>
    <property type="project" value="UniProtKB-ARBA"/>
</dbReference>
<dbReference type="InterPro" id="IPR001985">
    <property type="entry name" value="S-AdoMet_decarboxylase_euk"/>
</dbReference>
<dbReference type="InterPro" id="IPR018166">
    <property type="entry name" value="S-AdoMet_deCO2ase_CS"/>
</dbReference>
<dbReference type="NCBIfam" id="TIGR00535">
    <property type="entry name" value="SAM_DCase"/>
    <property type="match status" value="1"/>
</dbReference>
<dbReference type="PROSITE" id="PS01336">
    <property type="entry name" value="ADOMETDC"/>
    <property type="match status" value="1"/>
</dbReference>
<sequence length="793" mass="88708">MSVTASDALNFIEEISPAPFKESQMFHRRWISLRPFVAGNTTGTVEKWKGIPKVEGKARGLKADFSILPFREAPAPRQEKVDDLLIPSESIAVNFLFGSGYFDDSPCTGFEGPEKRLEIVFRPKNNASAVPSRGLRLITKSDWQAMCTVARCNIISQTSNQFFDSFVLSESSLFVYPNMVMIKTCGTTALLQAIAKILEYGERYNLEVAQVLYSRKNFLYPTVQPEVHRDWSNEVSLLDTHFDGQSYVFGSTNQDHWNLYYCDYTDGEPSLPFTPDQSVPPSLARRNAAECPLESNFCIMMQGMAPEVCAQFYRKEEQGDQDKFPGMESLIDFDEENDPFETLTDEFNFTPCGYSMNGLKGKSFYTIHVTPEAHCSYASFETNASLSPKQHQELISRVLAVFKPNKATLTITSNPEGNKRKETAVLEERTNSSDSEDESEPEYMTEYLIKYKTMTSVESDRNVIMVNLESHQYAAAQKKKRAPSASTRRLKKAVAVNISICQERIASHTQQASTTDKRAQMGGNHSKSHSHSTTSYSHSHAAPKSGFVAIPDRYQTLSEVQDALRAAGLESSNLVVAVDYTKSNEWTGKSSFGGKCLHTIQSGAFNPYQEVIDLVGRTLEPFDDDKLIPAFGFGDVATTDKTCFPFWPDRASVGVREVIDRYSEITPGIVLSGPTNFAPVIKATIEIVRQTKGYHILVIIADGQVSNVKETASAIVEAANYPISIIMIGVGDGPWELMEVFDDQLPQRKFDNFQFVPFNKVMQRAENREVTFAVNALQEVPDQYKAIQRLGLL</sequence>
<proteinExistence type="inferred from homology"/>
<keyword evidence="5" id="KW-0949">S-adenosyl-L-methionine</keyword>
<evidence type="ECO:0000256" key="10">
    <source>
        <dbReference type="ARBA" id="ARBA00023239"/>
    </source>
</evidence>
<dbReference type="GO" id="GO:0004014">
    <property type="term" value="F:adenosylmethionine decarboxylase activity"/>
    <property type="evidence" value="ECO:0007669"/>
    <property type="project" value="UniProtKB-EC"/>
</dbReference>
<feature type="region of interest" description="Disordered" evidence="13">
    <location>
        <begin position="507"/>
        <end position="541"/>
    </location>
</feature>
<dbReference type="InParanoid" id="A0A2P6MPF8"/>
<dbReference type="PANTHER" id="PTHR45751">
    <property type="entry name" value="COPINE FAMILY PROTEIN 1"/>
    <property type="match status" value="1"/>
</dbReference>
<dbReference type="UniPathway" id="UPA00331">
    <property type="reaction ID" value="UER00451"/>
</dbReference>
<dbReference type="GO" id="GO:0004842">
    <property type="term" value="F:ubiquitin-protein transferase activity"/>
    <property type="evidence" value="ECO:0007669"/>
    <property type="project" value="TreeGrafter"/>
</dbReference>
<dbReference type="Pfam" id="PF07002">
    <property type="entry name" value="Copine"/>
    <property type="match status" value="1"/>
</dbReference>
<organism evidence="15 16">
    <name type="scientific">Planoprotostelium fungivorum</name>
    <dbReference type="NCBI Taxonomy" id="1890364"/>
    <lineage>
        <taxon>Eukaryota</taxon>
        <taxon>Amoebozoa</taxon>
        <taxon>Evosea</taxon>
        <taxon>Variosea</taxon>
        <taxon>Cavosteliida</taxon>
        <taxon>Cavosteliaceae</taxon>
        <taxon>Planoprotostelium</taxon>
    </lineage>
</organism>
<dbReference type="OrthoDB" id="5855668at2759"/>
<gene>
    <name evidence="15" type="ORF">PROFUN_02600</name>
</gene>
<dbReference type="Gene3D" id="3.60.90.10">
    <property type="entry name" value="S-adenosylmethionine decarboxylase"/>
    <property type="match status" value="1"/>
</dbReference>
<keyword evidence="6" id="KW-0210">Decarboxylase</keyword>
<evidence type="ECO:0000313" key="15">
    <source>
        <dbReference type="EMBL" id="PRP73591.1"/>
    </source>
</evidence>
<keyword evidence="16" id="KW-1185">Reference proteome</keyword>
<feature type="compositionally biased region" description="Low complexity" evidence="13">
    <location>
        <begin position="531"/>
        <end position="540"/>
    </location>
</feature>
<evidence type="ECO:0000259" key="14">
    <source>
        <dbReference type="SMART" id="SM00327"/>
    </source>
</evidence>
<evidence type="ECO:0000256" key="11">
    <source>
        <dbReference type="ARBA" id="ARBA00023270"/>
    </source>
</evidence>
<dbReference type="SUPFAM" id="SSF56276">
    <property type="entry name" value="S-adenosylmethionine decarboxylase"/>
    <property type="match status" value="1"/>
</dbReference>
<evidence type="ECO:0000256" key="13">
    <source>
        <dbReference type="SAM" id="MobiDB-lite"/>
    </source>
</evidence>
<dbReference type="GO" id="GO:0016567">
    <property type="term" value="P:protein ubiquitination"/>
    <property type="evidence" value="ECO:0007669"/>
    <property type="project" value="TreeGrafter"/>
</dbReference>
<dbReference type="SUPFAM" id="SSF53300">
    <property type="entry name" value="vWA-like"/>
    <property type="match status" value="1"/>
</dbReference>
<keyword evidence="10" id="KW-0456">Lyase</keyword>
<dbReference type="GO" id="GO:0008295">
    <property type="term" value="P:spermidine biosynthetic process"/>
    <property type="evidence" value="ECO:0007669"/>
    <property type="project" value="UniProtKB-KW"/>
</dbReference>
<evidence type="ECO:0000313" key="16">
    <source>
        <dbReference type="Proteomes" id="UP000241769"/>
    </source>
</evidence>
<keyword evidence="9" id="KW-0865">Zymogen</keyword>